<feature type="coiled-coil region" evidence="3">
    <location>
        <begin position="130"/>
        <end position="157"/>
    </location>
</feature>
<dbReference type="InterPro" id="IPR006011">
    <property type="entry name" value="Syntaxin_N"/>
</dbReference>
<dbReference type="Ensembl" id="ENSCCRT00010042940.1">
    <property type="protein sequence ID" value="ENSCCRP00010039093.1"/>
    <property type="gene ID" value="ENSCCRG00010016704.1"/>
</dbReference>
<evidence type="ECO:0000259" key="4">
    <source>
        <dbReference type="PROSITE" id="PS50192"/>
    </source>
</evidence>
<dbReference type="PANTHER" id="PTHR19957:SF136">
    <property type="entry name" value="SYNTAXIN 11B, TANDEM DUPLICATE 1-RELATED"/>
    <property type="match status" value="1"/>
</dbReference>
<reference evidence="5" key="1">
    <citation type="submission" date="2025-05" db="UniProtKB">
        <authorList>
            <consortium name="Ensembl"/>
        </authorList>
    </citation>
    <scope>IDENTIFICATION</scope>
</reference>
<dbReference type="AlphaFoldDB" id="A0A8C0YFD7"/>
<dbReference type="Proteomes" id="UP000694701">
    <property type="component" value="Unplaced"/>
</dbReference>
<dbReference type="FunFam" id="1.20.58.70:FF:000042">
    <property type="entry name" value="Syntaxin 11b, tandem duplicate 2"/>
    <property type="match status" value="1"/>
</dbReference>
<comment type="similarity">
    <text evidence="1">Belongs to the syntaxin family.</text>
</comment>
<dbReference type="GO" id="GO:0048787">
    <property type="term" value="C:presynaptic active zone membrane"/>
    <property type="evidence" value="ECO:0007669"/>
    <property type="project" value="TreeGrafter"/>
</dbReference>
<evidence type="ECO:0000313" key="6">
    <source>
        <dbReference type="Proteomes" id="UP000694427"/>
    </source>
</evidence>
<dbReference type="CDD" id="cd00179">
    <property type="entry name" value="SynN"/>
    <property type="match status" value="1"/>
</dbReference>
<keyword evidence="2 3" id="KW-0175">Coiled coil</keyword>
<accession>A0A8C0YFD7</accession>
<dbReference type="GO" id="GO:0031629">
    <property type="term" value="P:synaptic vesicle fusion to presynaptic active zone membrane"/>
    <property type="evidence" value="ECO:0007669"/>
    <property type="project" value="TreeGrafter"/>
</dbReference>
<dbReference type="Pfam" id="PF00804">
    <property type="entry name" value="Syntaxin"/>
    <property type="match status" value="1"/>
</dbReference>
<dbReference type="PROSITE" id="PS50192">
    <property type="entry name" value="T_SNARE"/>
    <property type="match status" value="1"/>
</dbReference>
<dbReference type="Ensembl" id="ENSCCRT00020113600.1">
    <property type="protein sequence ID" value="ENSCCRP00020103998.1"/>
    <property type="gene ID" value="ENSCCRG00020047510.1"/>
</dbReference>
<evidence type="ECO:0000256" key="2">
    <source>
        <dbReference type="ARBA" id="ARBA00023054"/>
    </source>
</evidence>
<dbReference type="GO" id="GO:0048278">
    <property type="term" value="P:vesicle docking"/>
    <property type="evidence" value="ECO:0007669"/>
    <property type="project" value="TreeGrafter"/>
</dbReference>
<dbReference type="PANTHER" id="PTHR19957">
    <property type="entry name" value="SYNTAXIN"/>
    <property type="match status" value="1"/>
</dbReference>
<dbReference type="Proteomes" id="UP000694427">
    <property type="component" value="Unplaced"/>
</dbReference>
<dbReference type="SMART" id="SM00397">
    <property type="entry name" value="t_SNARE"/>
    <property type="match status" value="1"/>
</dbReference>
<dbReference type="Gene3D" id="1.20.58.70">
    <property type="match status" value="1"/>
</dbReference>
<evidence type="ECO:0000256" key="1">
    <source>
        <dbReference type="ARBA" id="ARBA00009063"/>
    </source>
</evidence>
<protein>
    <submittedName>
        <fullName evidence="5">Syntaxin 11b, tandem duplicate 1</fullName>
    </submittedName>
</protein>
<dbReference type="GO" id="GO:0006886">
    <property type="term" value="P:intracellular protein transport"/>
    <property type="evidence" value="ECO:0007669"/>
    <property type="project" value="TreeGrafter"/>
</dbReference>
<evidence type="ECO:0000313" key="5">
    <source>
        <dbReference type="Ensembl" id="ENSCCRP00020103998.1"/>
    </source>
</evidence>
<dbReference type="InterPro" id="IPR045242">
    <property type="entry name" value="Syntaxin"/>
</dbReference>
<dbReference type="InterPro" id="IPR010989">
    <property type="entry name" value="SNARE"/>
</dbReference>
<dbReference type="SMART" id="SM00503">
    <property type="entry name" value="SynN"/>
    <property type="match status" value="1"/>
</dbReference>
<dbReference type="GO" id="GO:0005484">
    <property type="term" value="F:SNAP receptor activity"/>
    <property type="evidence" value="ECO:0007669"/>
    <property type="project" value="TreeGrafter"/>
</dbReference>
<evidence type="ECO:0000313" key="7">
    <source>
        <dbReference type="Proteomes" id="UP000694701"/>
    </source>
</evidence>
<feature type="domain" description="T-SNARE coiled-coil homology" evidence="4">
    <location>
        <begin position="293"/>
        <end position="355"/>
    </location>
</feature>
<dbReference type="GO" id="GO:0031201">
    <property type="term" value="C:SNARE complex"/>
    <property type="evidence" value="ECO:0007669"/>
    <property type="project" value="TreeGrafter"/>
</dbReference>
<evidence type="ECO:0000256" key="3">
    <source>
        <dbReference type="SAM" id="Coils"/>
    </source>
</evidence>
<sequence>MCDFFSVDKEILSPPFTVSFRRYTRNENDFILENKDYMRDTYERYHFAIYFFRLFSLHQITYYPSRLVALSVLFHSFSPLAIMRDRLDHLQTISESNSHLEELESDSFSNVDLEEDFRQQAVIFDNSDEMESVLDEAQDTRREIQLIRLEVKRLRDQNTRILSQPTRTTHVKQDANVIVGDIKTRGQDVLTRLQKMDAHTKEIEEEHGINSAVARIARTQYTTLSNNFRDAMTEYNDAEMDHKDLCKRHIQRQMEIVGREVTGDQIEEMLENGQWNIFTDNIMSEGKTARSALNQIESRHRDLLDLESRLKSLHEVFLDVAMLVEEQGPMTDYILNNVQKTDAMLGEVLIKLGQAKRHDNNNPFKKMFCGCFPCAKH</sequence>
<dbReference type="GO" id="GO:0008021">
    <property type="term" value="C:synaptic vesicle"/>
    <property type="evidence" value="ECO:0007669"/>
    <property type="project" value="TreeGrafter"/>
</dbReference>
<dbReference type="InterPro" id="IPR000727">
    <property type="entry name" value="T_SNARE_dom"/>
</dbReference>
<dbReference type="SUPFAM" id="SSF47661">
    <property type="entry name" value="t-snare proteins"/>
    <property type="match status" value="1"/>
</dbReference>
<proteinExistence type="inferred from homology"/>
<organism evidence="5 7">
    <name type="scientific">Cyprinus carpio</name>
    <name type="common">Common carp</name>
    <dbReference type="NCBI Taxonomy" id="7962"/>
    <lineage>
        <taxon>Eukaryota</taxon>
        <taxon>Metazoa</taxon>
        <taxon>Chordata</taxon>
        <taxon>Craniata</taxon>
        <taxon>Vertebrata</taxon>
        <taxon>Euteleostomi</taxon>
        <taxon>Actinopterygii</taxon>
        <taxon>Neopterygii</taxon>
        <taxon>Teleostei</taxon>
        <taxon>Ostariophysi</taxon>
        <taxon>Cypriniformes</taxon>
        <taxon>Cyprinidae</taxon>
        <taxon>Cyprininae</taxon>
        <taxon>Cyprinus</taxon>
    </lineage>
</organism>
<dbReference type="GO" id="GO:0000149">
    <property type="term" value="F:SNARE binding"/>
    <property type="evidence" value="ECO:0007669"/>
    <property type="project" value="TreeGrafter"/>
</dbReference>
<keyword evidence="6" id="KW-1185">Reference proteome</keyword>
<name>A0A8C0YFD7_CYPCA</name>